<comment type="caution">
    <text evidence="1">The sequence shown here is derived from an EMBL/GenBank/DDBJ whole genome shotgun (WGS) entry which is preliminary data.</text>
</comment>
<gene>
    <name evidence="1" type="ORF">Pyn_25005</name>
</gene>
<reference evidence="1 2" key="1">
    <citation type="submission" date="2018-02" db="EMBL/GenBank/DDBJ databases">
        <title>Draft genome of wild Prunus yedoensis var. nudiflora.</title>
        <authorList>
            <person name="Baek S."/>
            <person name="Kim J.-H."/>
            <person name="Choi K."/>
            <person name="Kim G.-B."/>
            <person name="Cho A."/>
            <person name="Jang H."/>
            <person name="Shin C.-H."/>
            <person name="Yu H.-J."/>
            <person name="Mun J.-H."/>
        </authorList>
    </citation>
    <scope>NUCLEOTIDE SEQUENCE [LARGE SCALE GENOMIC DNA]</scope>
    <source>
        <strain evidence="2">cv. Jeju island</strain>
        <tissue evidence="1">Leaf</tissue>
    </source>
</reference>
<evidence type="ECO:0000313" key="1">
    <source>
        <dbReference type="EMBL" id="PQP95534.1"/>
    </source>
</evidence>
<dbReference type="EMBL" id="PJQY01002228">
    <property type="protein sequence ID" value="PQP95534.1"/>
    <property type="molecule type" value="Genomic_DNA"/>
</dbReference>
<accession>A0A314XLZ4</accession>
<proteinExistence type="predicted"/>
<dbReference type="Proteomes" id="UP000250321">
    <property type="component" value="Unassembled WGS sequence"/>
</dbReference>
<evidence type="ECO:0000313" key="2">
    <source>
        <dbReference type="Proteomes" id="UP000250321"/>
    </source>
</evidence>
<sequence>MAVAELSTSSYTKTHLVHSSQLSFSSTHLRKSQACRFSTAPSDSKCQNILLCCTQSSSSSCCSATNRGPEDQD</sequence>
<protein>
    <submittedName>
        <fullName evidence="1">Uncharacterized protein</fullName>
    </submittedName>
</protein>
<name>A0A314XLZ4_PRUYE</name>
<keyword evidence="2" id="KW-1185">Reference proteome</keyword>
<dbReference type="AlphaFoldDB" id="A0A314XLZ4"/>
<organism evidence="1 2">
    <name type="scientific">Prunus yedoensis var. nudiflora</name>
    <dbReference type="NCBI Taxonomy" id="2094558"/>
    <lineage>
        <taxon>Eukaryota</taxon>
        <taxon>Viridiplantae</taxon>
        <taxon>Streptophyta</taxon>
        <taxon>Embryophyta</taxon>
        <taxon>Tracheophyta</taxon>
        <taxon>Spermatophyta</taxon>
        <taxon>Magnoliopsida</taxon>
        <taxon>eudicotyledons</taxon>
        <taxon>Gunneridae</taxon>
        <taxon>Pentapetalae</taxon>
        <taxon>rosids</taxon>
        <taxon>fabids</taxon>
        <taxon>Rosales</taxon>
        <taxon>Rosaceae</taxon>
        <taxon>Amygdaloideae</taxon>
        <taxon>Amygdaleae</taxon>
        <taxon>Prunus</taxon>
    </lineage>
</organism>